<dbReference type="InterPro" id="IPR000182">
    <property type="entry name" value="GNAT_dom"/>
</dbReference>
<dbReference type="SUPFAM" id="SSF55729">
    <property type="entry name" value="Acyl-CoA N-acyltransferases (Nat)"/>
    <property type="match status" value="1"/>
</dbReference>
<feature type="compositionally biased region" description="Basic and acidic residues" evidence="3">
    <location>
        <begin position="149"/>
        <end position="162"/>
    </location>
</feature>
<evidence type="ECO:0000313" key="5">
    <source>
        <dbReference type="EMBL" id="WUO45306.1"/>
    </source>
</evidence>
<feature type="region of interest" description="Disordered" evidence="3">
    <location>
        <begin position="111"/>
        <end position="162"/>
    </location>
</feature>
<evidence type="ECO:0000313" key="6">
    <source>
        <dbReference type="Proteomes" id="UP001432075"/>
    </source>
</evidence>
<dbReference type="PANTHER" id="PTHR43626">
    <property type="entry name" value="ACYL-COA N-ACYLTRANSFERASE"/>
    <property type="match status" value="1"/>
</dbReference>
<dbReference type="InterPro" id="IPR045039">
    <property type="entry name" value="NSI-like"/>
</dbReference>
<dbReference type="PROSITE" id="PS51186">
    <property type="entry name" value="GNAT"/>
    <property type="match status" value="1"/>
</dbReference>
<dbReference type="Pfam" id="PF00583">
    <property type="entry name" value="Acetyltransf_1"/>
    <property type="match status" value="1"/>
</dbReference>
<dbReference type="Gene3D" id="3.40.630.30">
    <property type="match status" value="1"/>
</dbReference>
<organism evidence="5 6">
    <name type="scientific">Streptomyces goshikiensis</name>
    <dbReference type="NCBI Taxonomy" id="1942"/>
    <lineage>
        <taxon>Bacteria</taxon>
        <taxon>Bacillati</taxon>
        <taxon>Actinomycetota</taxon>
        <taxon>Actinomycetes</taxon>
        <taxon>Kitasatosporales</taxon>
        <taxon>Streptomycetaceae</taxon>
        <taxon>Streptomyces</taxon>
    </lineage>
</organism>
<dbReference type="InterPro" id="IPR016181">
    <property type="entry name" value="Acyl_CoA_acyltransferase"/>
</dbReference>
<reference evidence="5" key="1">
    <citation type="submission" date="2022-10" db="EMBL/GenBank/DDBJ databases">
        <title>The complete genomes of actinobacterial strains from the NBC collection.</title>
        <authorList>
            <person name="Joergensen T.S."/>
            <person name="Alvarez Arevalo M."/>
            <person name="Sterndorff E.B."/>
            <person name="Faurdal D."/>
            <person name="Vuksanovic O."/>
            <person name="Mourched A.-S."/>
            <person name="Charusanti P."/>
            <person name="Shaw S."/>
            <person name="Blin K."/>
            <person name="Weber T."/>
        </authorList>
    </citation>
    <scope>NUCLEOTIDE SEQUENCE</scope>
    <source>
        <strain evidence="5">NBC_00283</strain>
    </source>
</reference>
<evidence type="ECO:0000256" key="3">
    <source>
        <dbReference type="SAM" id="MobiDB-lite"/>
    </source>
</evidence>
<feature type="domain" description="N-acetyltransferase" evidence="4">
    <location>
        <begin position="1"/>
        <end position="145"/>
    </location>
</feature>
<keyword evidence="1" id="KW-0808">Transferase</keyword>
<accession>A0ABZ1RFV7</accession>
<feature type="compositionally biased region" description="Low complexity" evidence="3">
    <location>
        <begin position="112"/>
        <end position="122"/>
    </location>
</feature>
<keyword evidence="2" id="KW-0012">Acyltransferase</keyword>
<evidence type="ECO:0000256" key="2">
    <source>
        <dbReference type="ARBA" id="ARBA00023315"/>
    </source>
</evidence>
<proteinExistence type="predicted"/>
<dbReference type="RefSeq" id="WP_328775365.1">
    <property type="nucleotide sequence ID" value="NZ_CP108057.1"/>
</dbReference>
<dbReference type="Proteomes" id="UP001432075">
    <property type="component" value="Chromosome"/>
</dbReference>
<sequence>MVTAEEVAFDPEEVLGLYRSVAWEGYTRDVDRLCRGLANSHLVITARDASGTLCGLARTISDDEHICYVQDVVVNPAHHRQGIGRALVEHLMRRYSHCRFFLLSTDHESPRRASATTRSTAAWDSCPTRRRRWRRASVPPGTAPTCATARREPHREPHREPR</sequence>
<name>A0ABZ1RFV7_9ACTN</name>
<evidence type="ECO:0000259" key="4">
    <source>
        <dbReference type="PROSITE" id="PS51186"/>
    </source>
</evidence>
<dbReference type="PANTHER" id="PTHR43626:SF4">
    <property type="entry name" value="GCN5-RELATED N-ACETYLTRANSFERASE 2, CHLOROPLASTIC"/>
    <property type="match status" value="1"/>
</dbReference>
<gene>
    <name evidence="5" type="ORF">OHU17_05400</name>
</gene>
<keyword evidence="6" id="KW-1185">Reference proteome</keyword>
<dbReference type="CDD" id="cd04301">
    <property type="entry name" value="NAT_SF"/>
    <property type="match status" value="1"/>
</dbReference>
<protein>
    <submittedName>
        <fullName evidence="5">GNAT family N-acetyltransferase</fullName>
    </submittedName>
</protein>
<evidence type="ECO:0000256" key="1">
    <source>
        <dbReference type="ARBA" id="ARBA00022679"/>
    </source>
</evidence>
<dbReference type="EMBL" id="CP108057">
    <property type="protein sequence ID" value="WUO45306.1"/>
    <property type="molecule type" value="Genomic_DNA"/>
</dbReference>